<evidence type="ECO:0000256" key="1">
    <source>
        <dbReference type="SAM" id="MobiDB-lite"/>
    </source>
</evidence>
<feature type="non-terminal residue" evidence="2">
    <location>
        <position position="105"/>
    </location>
</feature>
<sequence>GGAKSFKSSTGKGGGDIPLTGELAREFQQREAPSGEQAGHVPERHRVLSVRRATSNSRLSKDAKCFDGSGSTSKPAESRASTSGGNETEKEDENLGAIGVTHCPT</sequence>
<feature type="compositionally biased region" description="Low complexity" evidence="1">
    <location>
        <begin position="1"/>
        <end position="10"/>
    </location>
</feature>
<feature type="non-terminal residue" evidence="2">
    <location>
        <position position="1"/>
    </location>
</feature>
<dbReference type="AlphaFoldDB" id="A0A7J6VGI6"/>
<name>A0A7J6VGI6_THATH</name>
<organism evidence="2 3">
    <name type="scientific">Thalictrum thalictroides</name>
    <name type="common">Rue-anemone</name>
    <name type="synonym">Anemone thalictroides</name>
    <dbReference type="NCBI Taxonomy" id="46969"/>
    <lineage>
        <taxon>Eukaryota</taxon>
        <taxon>Viridiplantae</taxon>
        <taxon>Streptophyta</taxon>
        <taxon>Embryophyta</taxon>
        <taxon>Tracheophyta</taxon>
        <taxon>Spermatophyta</taxon>
        <taxon>Magnoliopsida</taxon>
        <taxon>Ranunculales</taxon>
        <taxon>Ranunculaceae</taxon>
        <taxon>Thalictroideae</taxon>
        <taxon>Thalictrum</taxon>
    </lineage>
</organism>
<accession>A0A7J6VGI6</accession>
<reference evidence="2 3" key="1">
    <citation type="submission" date="2020-06" db="EMBL/GenBank/DDBJ databases">
        <title>Transcriptomic and genomic resources for Thalictrum thalictroides and T. hernandezii: Facilitating candidate gene discovery in an emerging model plant lineage.</title>
        <authorList>
            <person name="Arias T."/>
            <person name="Riano-Pachon D.M."/>
            <person name="Di Stilio V.S."/>
        </authorList>
    </citation>
    <scope>NUCLEOTIDE SEQUENCE [LARGE SCALE GENOMIC DNA]</scope>
    <source>
        <strain evidence="3">cv. WT478/WT964</strain>
        <tissue evidence="2">Leaves</tissue>
    </source>
</reference>
<dbReference type="EMBL" id="JABWDY010032389">
    <property type="protein sequence ID" value="KAF5184224.1"/>
    <property type="molecule type" value="Genomic_DNA"/>
</dbReference>
<feature type="compositionally biased region" description="Polar residues" evidence="1">
    <location>
        <begin position="69"/>
        <end position="86"/>
    </location>
</feature>
<proteinExistence type="predicted"/>
<evidence type="ECO:0000313" key="3">
    <source>
        <dbReference type="Proteomes" id="UP000554482"/>
    </source>
</evidence>
<protein>
    <submittedName>
        <fullName evidence="2">Uncharacterized protein</fullName>
    </submittedName>
</protein>
<dbReference type="Proteomes" id="UP000554482">
    <property type="component" value="Unassembled WGS sequence"/>
</dbReference>
<evidence type="ECO:0000313" key="2">
    <source>
        <dbReference type="EMBL" id="KAF5184224.1"/>
    </source>
</evidence>
<comment type="caution">
    <text evidence="2">The sequence shown here is derived from an EMBL/GenBank/DDBJ whole genome shotgun (WGS) entry which is preliminary data.</text>
</comment>
<keyword evidence="3" id="KW-1185">Reference proteome</keyword>
<gene>
    <name evidence="2" type="ORF">FRX31_026189</name>
</gene>
<feature type="region of interest" description="Disordered" evidence="1">
    <location>
        <begin position="1"/>
        <end position="105"/>
    </location>
</feature>